<reference evidence="2 3" key="1">
    <citation type="submission" date="2017-03" db="EMBL/GenBank/DDBJ databases">
        <title>Genome analysis of Rhizobial strains effectives or ineffectives for nitrogen fixation isolated from bean seeds.</title>
        <authorList>
            <person name="Peralta H."/>
            <person name="Aguilar-Vera A."/>
            <person name="Mora Y."/>
            <person name="Vargas-Lagunas C."/>
            <person name="Girard L."/>
            <person name="Mora J."/>
        </authorList>
    </citation>
    <scope>NUCLEOTIDE SEQUENCE [LARGE SCALE GENOMIC DNA]</scope>
    <source>
        <strain evidence="2 3">CCGM5</strain>
    </source>
</reference>
<comment type="caution">
    <text evidence="2">The sequence shown here is derived from an EMBL/GenBank/DDBJ whole genome shotgun (WGS) entry which is preliminary data.</text>
</comment>
<accession>A0A3E1B6V2</accession>
<evidence type="ECO:0000313" key="3">
    <source>
        <dbReference type="Proteomes" id="UP000256748"/>
    </source>
</evidence>
<name>A0A3E1B6V2_RHILT</name>
<feature type="region of interest" description="Disordered" evidence="1">
    <location>
        <begin position="1267"/>
        <end position="1286"/>
    </location>
</feature>
<dbReference type="EMBL" id="NAOO01000033">
    <property type="protein sequence ID" value="RFB86668.1"/>
    <property type="molecule type" value="Genomic_DNA"/>
</dbReference>
<dbReference type="RefSeq" id="WP_088938028.1">
    <property type="nucleotide sequence ID" value="NZ_KZ859527.1"/>
</dbReference>
<sequence>MSLNSPLNDKSHDVDILARTVPSGVLGDALRVTLALRPVRVSGEGAAKLETWPADIEAGIVQGHARLELRFPSLTKDQDRATPNLCVTSAVDLTMRPWPNRSDVATALKIWQEVFPAESADWERLHADLQTRQDLDQGDHPDHAPICVSGRQGEMVLLAKMLRAIETAQVALSDTPVQRSAELAMAAWRSAEEFLHAHEDLAKIYGPPKEPEAAADGTSTDKPDPLTNSRQTKLKRDYARKALERVKSACDASRAVGSKCVEGSAQEASKALISATLERLVDGMVCLIQGTDVAADRKVEALYKRLFELRQFFLLAAALDSGALAALQASEKSEPSDAKKDIAAASVNPDLEKSQGKIDLKDAPARTRLSSLEESPDLGRLFRFFVDFQLPAHNLLEDLLRQKLLADGGVLALVRLTGPDLSKTFQDDELSRWTLAKFRFNADKTKIVSFLPASREELVLAQADIDPAQTRALLHQLDGVYMLSGSAIGVDPAPPGGLAAMTLPAYELVSADLRGAAREIDSRADRLLSAVSLKGQAGTQTNGQPSKSGLRSGGLSVVSFSAAPRISRMIGTSQAANGLACGDTFLDAEDLSMGRLPLFGIRARKSASDPFLHHWYIQTRKRVRFLERSLGGKSVDVDRLIGQLYPGDQTHNGPRRLAQASTDRTVPRVFDLAEVEAKDRLYVAAVDAAEVTFLGDPMGVETGLQSADQTLKDSSNDILMDREISLFNIDDAEDAAVMPVRFGMSVVAGFVPMFLGGGVLTPAEAAERFNAIPESTVPRRQMDGLPEGRRYLRSEPVASPQILIPKDEVDDAVKAYQRPGGGPDYSPQTTGQVILRTTLTKAGVKAAKSKPEEVVRVVLPPIISLELAEKHGVFDDIRPRCFPGKGGSYPVDTIGKVPLFPMAYHRPGTAQRPRDGLRNIHIDAGFGGYPLVRYDIGSAADRPAIVSAGFDDGRAWLQQARVWARAAESEVKPERPNPPPSSPVGDAVFAPIGSKTVDQGRTIPFYPDPMASQLVIRFRTGADLLGRDAVGRIVIPLIDPHSWPDVTPVALVIRFGVPGQSLFVDKNTRRKLSGVACREVIVNLPPGLVGMLDMWAVPSRDQLAQWSELVDTAASLDCFPAIKKSFIPSLSGCGILGTHAPDRALLDDVAGRLYEELLTHPLPELAEPRSIELVHATTRPTRAVEFPAGDSSVGLLLRRTAVGAVCDGLGAQLLPAPPSTMPLAWVSASPISDALEVDLGGAVSVDLSSTSSVEVLARAVAPSGDGFDDVSRGRSRRNVNAGSAQEIVDPESGSLRDATDVDLYGFKVSAKGKVELLKSEQLWARFSNLPPSLPGADPSKPAWLSLHALFGGPTGDIAADIRPLFGDTRARRVELKFNALARHSGAFVKRPRIISGRRVVDGPLSGDETTRTQDGWSKSIWLLASARPGTPVAAAQADPLIAEEEDPRGGPSIVIKQRLCQVRLWLQRPWFTSGEDERLGIVLWPRFNRIPSKKSFYGPWRTAPLYERPSLGDSKPAPLYDDYMVLNRFEDRFLTGAARFVTRWGSDPTEAFPKNGWKDWVVPYEIFKDVDFDVEAGTVETRRADVAFVPKVAMPIPDKDKDAGAGSGNGQKRQRYLNVDLLTYEPRFHVDREQWYVDIRLDPKDMISPFLRLGVVRYQQQAPRDLQVSFPGEPFQFQLLTGRQTRLEVKPEAADPSRTRLEIIVTGPATLDTQSRSNTMVDATVETRMIYRLQGLHRVSGLPVLSSELEITAVREGEWKGTFVVPNKAVSDPDLEISVHVEEKALRPPTSYLDEFLSPERKEAEARRASARYVCSISVPKQRRRGAL</sequence>
<proteinExistence type="predicted"/>
<gene>
    <name evidence="2" type="ORF">B5K10_24220</name>
</gene>
<feature type="region of interest" description="Disordered" evidence="1">
    <location>
        <begin position="206"/>
        <end position="230"/>
    </location>
</feature>
<organism evidence="2 3">
    <name type="scientific">Rhizobium leguminosarum bv. trifolii</name>
    <dbReference type="NCBI Taxonomy" id="386"/>
    <lineage>
        <taxon>Bacteria</taxon>
        <taxon>Pseudomonadati</taxon>
        <taxon>Pseudomonadota</taxon>
        <taxon>Alphaproteobacteria</taxon>
        <taxon>Hyphomicrobiales</taxon>
        <taxon>Rhizobiaceae</taxon>
        <taxon>Rhizobium/Agrobacterium group</taxon>
        <taxon>Rhizobium</taxon>
    </lineage>
</organism>
<evidence type="ECO:0000256" key="1">
    <source>
        <dbReference type="SAM" id="MobiDB-lite"/>
    </source>
</evidence>
<protein>
    <submittedName>
        <fullName evidence="2">Uncharacterized protein</fullName>
    </submittedName>
</protein>
<evidence type="ECO:0000313" key="2">
    <source>
        <dbReference type="EMBL" id="RFB86668.1"/>
    </source>
</evidence>
<dbReference type="Proteomes" id="UP000256748">
    <property type="component" value="Unassembled WGS sequence"/>
</dbReference>